<dbReference type="PANTHER" id="PTHR30026:SF20">
    <property type="entry name" value="OUTER MEMBRANE PROTEIN TOLC"/>
    <property type="match status" value="1"/>
</dbReference>
<keyword evidence="5" id="KW-0812">Transmembrane</keyword>
<dbReference type="GO" id="GO:0015562">
    <property type="term" value="F:efflux transmembrane transporter activity"/>
    <property type="evidence" value="ECO:0007669"/>
    <property type="project" value="InterPro"/>
</dbReference>
<proteinExistence type="inferred from homology"/>
<dbReference type="GO" id="GO:0009279">
    <property type="term" value="C:cell outer membrane"/>
    <property type="evidence" value="ECO:0007669"/>
    <property type="project" value="UniProtKB-SubCell"/>
</dbReference>
<keyword evidence="6" id="KW-0472">Membrane</keyword>
<dbReference type="GO" id="GO:1990281">
    <property type="term" value="C:efflux pump complex"/>
    <property type="evidence" value="ECO:0007669"/>
    <property type="project" value="TreeGrafter"/>
</dbReference>
<keyword evidence="7" id="KW-0998">Cell outer membrane</keyword>
<feature type="chain" id="PRO_5017698017" evidence="8">
    <location>
        <begin position="19"/>
        <end position="418"/>
    </location>
</feature>
<evidence type="ECO:0000256" key="5">
    <source>
        <dbReference type="ARBA" id="ARBA00022692"/>
    </source>
</evidence>
<reference evidence="9 10" key="1">
    <citation type="submission" date="2018-08" db="EMBL/GenBank/DDBJ databases">
        <title>Genomic Encyclopedia of Type Strains, Phase III (KMG-III): the genomes of soil and plant-associated and newly described type strains.</title>
        <authorList>
            <person name="Whitman W."/>
        </authorList>
    </citation>
    <scope>NUCLEOTIDE SEQUENCE [LARGE SCALE GENOMIC DNA]</scope>
    <source>
        <strain evidence="9 10">325-5</strain>
    </source>
</reference>
<dbReference type="AlphaFoldDB" id="A0A3D9S5J2"/>
<dbReference type="Pfam" id="PF02321">
    <property type="entry name" value="OEP"/>
    <property type="match status" value="1"/>
</dbReference>
<dbReference type="EMBL" id="QTTQ01000009">
    <property type="protein sequence ID" value="REE83822.1"/>
    <property type="molecule type" value="Genomic_DNA"/>
</dbReference>
<dbReference type="RefSeq" id="WP_115879005.1">
    <property type="nucleotide sequence ID" value="NZ_QTTQ01000009.1"/>
</dbReference>
<accession>A0A3D9S5J2</accession>
<organism evidence="9 10">
    <name type="scientific">Lutibacter oceani</name>
    <dbReference type="NCBI Taxonomy" id="1853311"/>
    <lineage>
        <taxon>Bacteria</taxon>
        <taxon>Pseudomonadati</taxon>
        <taxon>Bacteroidota</taxon>
        <taxon>Flavobacteriia</taxon>
        <taxon>Flavobacteriales</taxon>
        <taxon>Flavobacteriaceae</taxon>
        <taxon>Lutibacter</taxon>
    </lineage>
</organism>
<keyword evidence="3" id="KW-0813">Transport</keyword>
<dbReference type="InterPro" id="IPR051906">
    <property type="entry name" value="TolC-like"/>
</dbReference>
<comment type="subcellular location">
    <subcellularLocation>
        <location evidence="1">Cell outer membrane</location>
    </subcellularLocation>
</comment>
<evidence type="ECO:0000256" key="6">
    <source>
        <dbReference type="ARBA" id="ARBA00023136"/>
    </source>
</evidence>
<keyword evidence="8" id="KW-0732">Signal</keyword>
<dbReference type="Proteomes" id="UP000256429">
    <property type="component" value="Unassembled WGS sequence"/>
</dbReference>
<keyword evidence="10" id="KW-1185">Reference proteome</keyword>
<dbReference type="Gene3D" id="1.20.1600.10">
    <property type="entry name" value="Outer membrane efflux proteins (OEP)"/>
    <property type="match status" value="1"/>
</dbReference>
<gene>
    <name evidence="9" type="ORF">BX611_1119</name>
</gene>
<comment type="caution">
    <text evidence="9">The sequence shown here is derived from an EMBL/GenBank/DDBJ whole genome shotgun (WGS) entry which is preliminary data.</text>
</comment>
<feature type="signal peptide" evidence="8">
    <location>
        <begin position="1"/>
        <end position="18"/>
    </location>
</feature>
<evidence type="ECO:0000313" key="9">
    <source>
        <dbReference type="EMBL" id="REE83822.1"/>
    </source>
</evidence>
<evidence type="ECO:0000256" key="1">
    <source>
        <dbReference type="ARBA" id="ARBA00004442"/>
    </source>
</evidence>
<comment type="similarity">
    <text evidence="2">Belongs to the outer membrane factor (OMF) (TC 1.B.17) family.</text>
</comment>
<evidence type="ECO:0000256" key="3">
    <source>
        <dbReference type="ARBA" id="ARBA00022448"/>
    </source>
</evidence>
<dbReference type="InterPro" id="IPR003423">
    <property type="entry name" value="OMP_efflux"/>
</dbReference>
<evidence type="ECO:0000256" key="7">
    <source>
        <dbReference type="ARBA" id="ARBA00023237"/>
    </source>
</evidence>
<name>A0A3D9S5J2_9FLAO</name>
<evidence type="ECO:0000256" key="2">
    <source>
        <dbReference type="ARBA" id="ARBA00007613"/>
    </source>
</evidence>
<sequence>MKKKHVLLLLFLSTGMFSQEKLSLETCYSLLNKNYPLAKQSNLFAKQNELDIASIYTKKLPKLELGVQTTYQSDVTKMPIEIPNTTVEAPNKDQYKATLSANQLIYNGGLINATKKVSEATLKEQQKQVEVTLYQLKKQVNAYFFSVVLFNEKMELLRAKKTMLETKLHEVKAGIKFGALLPTSDYVIEAEILKIKQQLEALSLNKSSLIKSLAQLIGTPIPTHTEFENPTILTDYTTELKRPELALFQLQKEKIETSENLLSKQNAPNLIGYATGGYGNPGLNMLDNSFQTFYQVGIKLNWNIFDWNANKKQRESLLINKEIVENQEAVFQLNTAIELQQKQTEINKLSNLINSDLKIIELRKKILKSTESQLKNGVITSSAYITEITNLFEAENSLSTHKIEVLLEKANYNILKGN</sequence>
<evidence type="ECO:0000313" key="10">
    <source>
        <dbReference type="Proteomes" id="UP000256429"/>
    </source>
</evidence>
<evidence type="ECO:0000256" key="4">
    <source>
        <dbReference type="ARBA" id="ARBA00022452"/>
    </source>
</evidence>
<evidence type="ECO:0000256" key="8">
    <source>
        <dbReference type="SAM" id="SignalP"/>
    </source>
</evidence>
<dbReference type="SUPFAM" id="SSF56954">
    <property type="entry name" value="Outer membrane efflux proteins (OEP)"/>
    <property type="match status" value="1"/>
</dbReference>
<keyword evidence="4" id="KW-1134">Transmembrane beta strand</keyword>
<dbReference type="GO" id="GO:0015288">
    <property type="term" value="F:porin activity"/>
    <property type="evidence" value="ECO:0007669"/>
    <property type="project" value="TreeGrafter"/>
</dbReference>
<dbReference type="OrthoDB" id="976750at2"/>
<protein>
    <submittedName>
        <fullName evidence="9">Outer membrane protein TolC</fullName>
    </submittedName>
</protein>
<dbReference type="PANTHER" id="PTHR30026">
    <property type="entry name" value="OUTER MEMBRANE PROTEIN TOLC"/>
    <property type="match status" value="1"/>
</dbReference>